<sequence>KYSGVTWQQIYDANRSVIGSDPNLIQSGMVLVIP</sequence>
<dbReference type="InterPro" id="IPR036779">
    <property type="entry name" value="LysM_dom_sf"/>
</dbReference>
<accession>A0A0F9M9Y6</accession>
<dbReference type="InterPro" id="IPR018392">
    <property type="entry name" value="LysM"/>
</dbReference>
<reference evidence="2" key="1">
    <citation type="journal article" date="2015" name="Nature">
        <title>Complex archaea that bridge the gap between prokaryotes and eukaryotes.</title>
        <authorList>
            <person name="Spang A."/>
            <person name="Saw J.H."/>
            <person name="Jorgensen S.L."/>
            <person name="Zaremba-Niedzwiedzka K."/>
            <person name="Martijn J."/>
            <person name="Lind A.E."/>
            <person name="van Eijk R."/>
            <person name="Schleper C."/>
            <person name="Guy L."/>
            <person name="Ettema T.J."/>
        </authorList>
    </citation>
    <scope>NUCLEOTIDE SEQUENCE</scope>
</reference>
<evidence type="ECO:0000259" key="1">
    <source>
        <dbReference type="Pfam" id="PF01476"/>
    </source>
</evidence>
<protein>
    <recommendedName>
        <fullName evidence="1">LysM domain-containing protein</fullName>
    </recommendedName>
</protein>
<feature type="domain" description="LysM" evidence="1">
    <location>
        <begin position="2"/>
        <end position="34"/>
    </location>
</feature>
<dbReference type="AlphaFoldDB" id="A0A0F9M9Y6"/>
<organism evidence="2">
    <name type="scientific">marine sediment metagenome</name>
    <dbReference type="NCBI Taxonomy" id="412755"/>
    <lineage>
        <taxon>unclassified sequences</taxon>
        <taxon>metagenomes</taxon>
        <taxon>ecological metagenomes</taxon>
    </lineage>
</organism>
<name>A0A0F9M9Y6_9ZZZZ</name>
<proteinExistence type="predicted"/>
<feature type="non-terminal residue" evidence="2">
    <location>
        <position position="1"/>
    </location>
</feature>
<dbReference type="EMBL" id="LAZR01005912">
    <property type="protein sequence ID" value="KKM96186.1"/>
    <property type="molecule type" value="Genomic_DNA"/>
</dbReference>
<dbReference type="Pfam" id="PF01476">
    <property type="entry name" value="LysM"/>
    <property type="match status" value="1"/>
</dbReference>
<evidence type="ECO:0000313" key="2">
    <source>
        <dbReference type="EMBL" id="KKM96186.1"/>
    </source>
</evidence>
<dbReference type="Gene3D" id="3.10.350.10">
    <property type="entry name" value="LysM domain"/>
    <property type="match status" value="1"/>
</dbReference>
<gene>
    <name evidence="2" type="ORF">LCGC14_1180540</name>
</gene>
<comment type="caution">
    <text evidence="2">The sequence shown here is derived from an EMBL/GenBank/DDBJ whole genome shotgun (WGS) entry which is preliminary data.</text>
</comment>